<dbReference type="AlphaFoldDB" id="A0A9P8RRU8"/>
<protein>
    <submittedName>
        <fullName evidence="2">Uncharacterized protein</fullName>
    </submittedName>
</protein>
<proteinExistence type="predicted"/>
<feature type="compositionally biased region" description="Basic and acidic residues" evidence="1">
    <location>
        <begin position="225"/>
        <end position="247"/>
    </location>
</feature>
<feature type="compositionally biased region" description="Low complexity" evidence="1">
    <location>
        <begin position="400"/>
        <end position="414"/>
    </location>
</feature>
<evidence type="ECO:0000313" key="2">
    <source>
        <dbReference type="EMBL" id="KAH0562601.1"/>
    </source>
</evidence>
<feature type="compositionally biased region" description="Basic and acidic residues" evidence="1">
    <location>
        <begin position="162"/>
        <end position="171"/>
    </location>
</feature>
<dbReference type="EMBL" id="JAGHQM010000320">
    <property type="protein sequence ID" value="KAH0562601.1"/>
    <property type="molecule type" value="Genomic_DNA"/>
</dbReference>
<feature type="region of interest" description="Disordered" evidence="1">
    <location>
        <begin position="152"/>
        <end position="459"/>
    </location>
</feature>
<feature type="compositionally biased region" description="Polar residues" evidence="1">
    <location>
        <begin position="369"/>
        <end position="379"/>
    </location>
</feature>
<feature type="compositionally biased region" description="Pro residues" evidence="1">
    <location>
        <begin position="353"/>
        <end position="363"/>
    </location>
</feature>
<accession>A0A9P8RRU8</accession>
<feature type="compositionally biased region" description="Polar residues" evidence="1">
    <location>
        <begin position="15"/>
        <end position="32"/>
    </location>
</feature>
<dbReference type="Proteomes" id="UP000750711">
    <property type="component" value="Unassembled WGS sequence"/>
</dbReference>
<keyword evidence="3" id="KW-1185">Reference proteome</keyword>
<organism evidence="2 3">
    <name type="scientific">Trichoglossum hirsutum</name>
    <dbReference type="NCBI Taxonomy" id="265104"/>
    <lineage>
        <taxon>Eukaryota</taxon>
        <taxon>Fungi</taxon>
        <taxon>Dikarya</taxon>
        <taxon>Ascomycota</taxon>
        <taxon>Pezizomycotina</taxon>
        <taxon>Geoglossomycetes</taxon>
        <taxon>Geoglossales</taxon>
        <taxon>Geoglossaceae</taxon>
        <taxon>Trichoglossum</taxon>
    </lineage>
</organism>
<sequence>MNSSHNPNPARASPTVPQQPQQQYSFYGSNQPAPSPNTPHGNGSYGAPDYSAWGYSQNDVQMTEPARGEITWLAPKPVGRPLSAAFSLSEAEESLPPPWPEESGNSVSKYFNLKSLSEACVTIRDAEDWEYMKDDPIFQRIGDGDLIPISELIASRGRSRQRGTDQNESRESPIPSDHGGNKSDQPGWSVMDNLENALNSGDFTAVSTKQKQVKSEPFDMAETEQLDRVEESTQRKLVQDVLVEQRKTSVTSDESQEEKLARLGVTGAPKPVTSRDRGGSRRRSRSPTYDRRTHANRHQGYRERDALRSHVGKPSISRQNSHGSGDCFAGSARTNDRHSPQQQHGYAYHGIHPAPPPPPPPLPVHTYRGTDNCSPSSSHENAHRASRGSSETLNDNQPISGGRRSASPSGSRSKGLGGGGREYRERDRLGERRDEPQRQPDDLAAKRKRSQPQVADAYR</sequence>
<comment type="caution">
    <text evidence="2">The sequence shown here is derived from an EMBL/GenBank/DDBJ whole genome shotgun (WGS) entry which is preliminary data.</text>
</comment>
<gene>
    <name evidence="2" type="ORF">GP486_002725</name>
</gene>
<reference evidence="2" key="1">
    <citation type="submission" date="2021-03" db="EMBL/GenBank/DDBJ databases">
        <title>Comparative genomics and phylogenomic investigation of the class Geoglossomycetes provide insights into ecological specialization and systematics.</title>
        <authorList>
            <person name="Melie T."/>
            <person name="Pirro S."/>
            <person name="Miller A.N."/>
            <person name="Quandt A."/>
        </authorList>
    </citation>
    <scope>NUCLEOTIDE SEQUENCE</scope>
    <source>
        <strain evidence="2">CAQ_001_2017</strain>
    </source>
</reference>
<feature type="compositionally biased region" description="Polar residues" evidence="1">
    <location>
        <begin position="387"/>
        <end position="399"/>
    </location>
</feature>
<name>A0A9P8RRU8_9PEZI</name>
<feature type="region of interest" description="Disordered" evidence="1">
    <location>
        <begin position="1"/>
        <end position="53"/>
    </location>
</feature>
<evidence type="ECO:0000313" key="3">
    <source>
        <dbReference type="Proteomes" id="UP000750711"/>
    </source>
</evidence>
<evidence type="ECO:0000256" key="1">
    <source>
        <dbReference type="SAM" id="MobiDB-lite"/>
    </source>
</evidence>
<feature type="compositionally biased region" description="Basic and acidic residues" evidence="1">
    <location>
        <begin position="421"/>
        <end position="445"/>
    </location>
</feature>
<feature type="compositionally biased region" description="Polar residues" evidence="1">
    <location>
        <begin position="196"/>
        <end position="210"/>
    </location>
</feature>